<feature type="compositionally biased region" description="Polar residues" evidence="1">
    <location>
        <begin position="1635"/>
        <end position="1650"/>
    </location>
</feature>
<feature type="region of interest" description="Disordered" evidence="1">
    <location>
        <begin position="1428"/>
        <end position="1480"/>
    </location>
</feature>
<feature type="region of interest" description="Disordered" evidence="1">
    <location>
        <begin position="931"/>
        <end position="962"/>
    </location>
</feature>
<dbReference type="RefSeq" id="XP_042577682.1">
    <property type="nucleotide sequence ID" value="XM_042721748.1"/>
</dbReference>
<proteinExistence type="predicted"/>
<feature type="region of interest" description="Disordered" evidence="1">
    <location>
        <begin position="545"/>
        <end position="576"/>
    </location>
</feature>
<feature type="region of interest" description="Disordered" evidence="1">
    <location>
        <begin position="1"/>
        <end position="94"/>
    </location>
</feature>
<feature type="region of interest" description="Disordered" evidence="1">
    <location>
        <begin position="190"/>
        <end position="359"/>
    </location>
</feature>
<feature type="compositionally biased region" description="Polar residues" evidence="1">
    <location>
        <begin position="272"/>
        <end position="323"/>
    </location>
</feature>
<evidence type="ECO:0000256" key="1">
    <source>
        <dbReference type="SAM" id="MobiDB-lite"/>
    </source>
</evidence>
<feature type="region of interest" description="Disordered" evidence="1">
    <location>
        <begin position="861"/>
        <end position="881"/>
    </location>
</feature>
<dbReference type="Proteomes" id="UP001155660">
    <property type="component" value="Chromosome B4"/>
</dbReference>
<dbReference type="RefSeq" id="XP_042577683.1">
    <property type="nucleotide sequence ID" value="XM_042721749.1"/>
</dbReference>
<feature type="compositionally biased region" description="Polar residues" evidence="1">
    <location>
        <begin position="1"/>
        <end position="15"/>
    </location>
</feature>
<dbReference type="OrthoDB" id="8923208at2759"/>
<feature type="compositionally biased region" description="Polar residues" evidence="1">
    <location>
        <begin position="208"/>
        <end position="243"/>
    </location>
</feature>
<feature type="compositionally biased region" description="Polar residues" evidence="1">
    <location>
        <begin position="1318"/>
        <end position="1333"/>
    </location>
</feature>
<feature type="region of interest" description="Disordered" evidence="1">
    <location>
        <begin position="1492"/>
        <end position="1571"/>
    </location>
</feature>
<name>A0A9Q9W6E4_CYPCA</name>
<feature type="region of interest" description="Disordered" evidence="1">
    <location>
        <begin position="816"/>
        <end position="835"/>
    </location>
</feature>
<feature type="region of interest" description="Disordered" evidence="1">
    <location>
        <begin position="1681"/>
        <end position="1706"/>
    </location>
</feature>
<gene>
    <name evidence="2 3" type="primary">LOC122136972</name>
</gene>
<feature type="compositionally biased region" description="Basic residues" evidence="1">
    <location>
        <begin position="1691"/>
        <end position="1706"/>
    </location>
</feature>
<reference evidence="2 3" key="1">
    <citation type="submission" date="2025-04" db="UniProtKB">
        <authorList>
            <consortium name="RefSeq"/>
        </authorList>
    </citation>
    <scope>IDENTIFICATION</scope>
    <source>
        <tissue evidence="2 3">Muscle</tissue>
    </source>
</reference>
<feature type="region of interest" description="Disordered" evidence="1">
    <location>
        <begin position="1635"/>
        <end position="1661"/>
    </location>
</feature>
<feature type="compositionally biased region" description="Polar residues" evidence="1">
    <location>
        <begin position="190"/>
        <end position="201"/>
    </location>
</feature>
<protein>
    <submittedName>
        <fullName evidence="2 3">Uncharacterized protein LOC122136972</fullName>
    </submittedName>
</protein>
<accession>A0A9Q9W6E4</accession>
<feature type="compositionally biased region" description="Polar residues" evidence="1">
    <location>
        <begin position="552"/>
        <end position="572"/>
    </location>
</feature>
<feature type="compositionally biased region" description="Basic and acidic residues" evidence="1">
    <location>
        <begin position="56"/>
        <end position="68"/>
    </location>
</feature>
<organism evidence="2">
    <name type="scientific">Cyprinus carpio</name>
    <name type="common">Common carp</name>
    <dbReference type="NCBI Taxonomy" id="7962"/>
    <lineage>
        <taxon>Eukaryota</taxon>
        <taxon>Metazoa</taxon>
        <taxon>Chordata</taxon>
        <taxon>Craniata</taxon>
        <taxon>Vertebrata</taxon>
        <taxon>Euteleostomi</taxon>
        <taxon>Actinopterygii</taxon>
        <taxon>Neopterygii</taxon>
        <taxon>Teleostei</taxon>
        <taxon>Ostariophysi</taxon>
        <taxon>Cypriniformes</taxon>
        <taxon>Cyprinidae</taxon>
        <taxon>Cyprininae</taxon>
        <taxon>Cyprinus</taxon>
    </lineage>
</organism>
<feature type="compositionally biased region" description="Basic residues" evidence="1">
    <location>
        <begin position="1452"/>
        <end position="1468"/>
    </location>
</feature>
<sequence>MQGYTWSSNQCPSQRNQDRPPPQYQERLPPQYQERLPPQYQERLPPQYQERSPPQYHERSPPQYHERSPPQYQERSPPQYHQEQFPPNNHAVRNDQPNALQVHLIPQLQTTLEKRYSNRQQEAANQWNACSGSADSSTFQQNSNGYNWLKRTNQIRPQHPFAATNTQQHYSSDNPSAYRYHAQFMQCQDSSPQNYRNTGHSQAPMYWSPQSNHGSSVGNSRGWTSHISNNGSSCSMKNQQQFQAPRMAAHHHHHQQQEFSGQNSGKKRRCHTQYSSQSTQKSPNNQAQSRTETNRTSCNSTTPPSGAQSNVSLPSNNLNQCPVDQNRPELGSKAGPDVSTTQPQNNQNDGHQPHSKTHFNFSSYADSLIYRLLCSDDNELSDERTAHQNTGPKQSEVCATKRTENRSKEQRAQCTVEPPSKRMKYAVIQRDRWNKVTIVSKDKSDFGVQSAQTGTHTSSDKNRRKGTIQHNIEYSTDPADCLEVVFALQKAAQQSHKAIAIVPPISQQILNAAPMADTSPRKAESPPLKIDCVWSLVEEYNEQKTVNDKLSESSSQMAQQDNKSLENASESNIADPDACSANTVECQNDVQQSDCDSSDPSYDLSSVPVIDHTLVKLMDLAKSLEMAELSAGYSEYSESVLERIVKLYWNGKASNMLEPLKSFEEVLHLSIIYAKDYGSVVFKSIETENLKKLAHCDILKNEMYSSSEEFRSSWLNVDGQPADIEKVLSEPPLDDTTVFNATFFSDNTLVASASLGVNSLKDMPEVSSEEKSVNPHTSSPTDLFIQKAGNDIEDVTAENNGHLYVMLRKESEKEAFKKQEDINQNQNFNTEPSDISPLAERSAEKLADLGSAKDCLQMQTHDNVSDSPSLSPGDSVSDGVKNSEVSFSTETHCTSMDTWQVEDVSVDENPGNKEALNNSSDTWLVEDISEDENPVSKEALNNTSGDVSDDENPGNKEALNNSSETWLVEDISDEENSGNKVVLLNSSNIWQTGDISDNENPGNMDTSSNSSDICVVEDVSADENSSDDSLFMGITVLSSEDANIFFQQFKREPDCNITHCGTENAKSSSTNVTKTDSDADLFGLECWEQAPLFELEEEQYDANLLGSAAKPKKLGQNYSLPCLKLEVNEPNFASTKECIAYDGLKGQKSDCLVKSKLEENCSPPSLKTEVKESTVASNDECIAYERLEGQKSAFLVKSEQGHNCSPPSVELKDKKPNVVLPETCIAEEGLTRQKRDFIVKSELVKNGSRPSLKLEIKEPTVASTKECIAGQGQKSDRMIQSELRQNCCPPSIELQVEMANVSSPEECTADEGLRSPKRNSMTKSETGENCSSPSLELKVKESNFVLSKTCIADEEQVGQKSDYMGESELGQNRSPQCLNLEVKEPTVASAEDCIADKGLTVPKSDSMVKSVTKTVSEIQGSAERELTKIQSNEQKNEKTKKNRVPKSQSLKQCRKPFSRKTAFSKHKLKSDSISTGSDDSVLFTPDIVVKMNGPQKKKLPGVSANKRRSGESQNCSKVKKFKEHGQERQDNPDRTSTDHRENLQKVSGQSNDTPSQESEKNPELHGILSVNKIKSTEPKKVRFDLYGSKTEKQYYAPERRFSAPATLTVSDCKGYTDILSAKQKVLNQWSSTFIPNTKKTWSPRSPQEGSPQKKKPQKPQDLLKSNMSALKSHLTHRAKLLSTSDREQSHFRKQSFHQKLRKTLSG</sequence>
<feature type="region of interest" description="Disordered" evidence="1">
    <location>
        <begin position="382"/>
        <end position="411"/>
    </location>
</feature>
<feature type="compositionally biased region" description="Basic and acidic residues" evidence="1">
    <location>
        <begin position="399"/>
        <end position="411"/>
    </location>
</feature>
<feature type="compositionally biased region" description="Polar residues" evidence="1">
    <location>
        <begin position="861"/>
        <end position="874"/>
    </location>
</feature>
<dbReference type="GeneID" id="122136972"/>
<feature type="compositionally biased region" description="Basic and acidic residues" evidence="1">
    <location>
        <begin position="1523"/>
        <end position="1543"/>
    </location>
</feature>
<feature type="compositionally biased region" description="Polar residues" evidence="1">
    <location>
        <begin position="338"/>
        <end position="350"/>
    </location>
</feature>
<evidence type="ECO:0000313" key="3">
    <source>
        <dbReference type="RefSeq" id="XP_042577683.1"/>
    </source>
</evidence>
<feature type="compositionally biased region" description="Polar residues" evidence="1">
    <location>
        <begin position="822"/>
        <end position="833"/>
    </location>
</feature>
<feature type="region of interest" description="Disordered" evidence="1">
    <location>
        <begin position="1303"/>
        <end position="1333"/>
    </location>
</feature>
<feature type="compositionally biased region" description="Polar residues" evidence="1">
    <location>
        <begin position="70"/>
        <end position="87"/>
    </location>
</feature>
<evidence type="ECO:0000313" key="2">
    <source>
        <dbReference type="RefSeq" id="XP_042577682.1"/>
    </source>
</evidence>
<feature type="compositionally biased region" description="Polar residues" evidence="1">
    <location>
        <begin position="1544"/>
        <end position="1556"/>
    </location>
</feature>
<dbReference type="KEGG" id="ccar:122136972"/>